<dbReference type="Proteomes" id="UP001075354">
    <property type="component" value="Chromosome 12"/>
</dbReference>
<feature type="compositionally biased region" description="Low complexity" evidence="5">
    <location>
        <begin position="648"/>
        <end position="666"/>
    </location>
</feature>
<sequence length="849" mass="91798">MTCRYDFHVESYHSMSKACYGCPGNATDCARPDCIAADGVSRALVVVNRQLPGPSLQVCLGDRIEVTVHNHMPEQSTSVHWHGMQQRGTPYMDGVPGVTQCPVQPHSAFRYSFRADTAGTHFWHSHTGCQRADGAVGLLTVRVPRALDPHAALYDRDLPEHGVLMWDWTHTPAASKFLAHHHAGDDNKADSVLINGKGVSRRFNNTDGTTSFTPREVFAVKQGLRYRFRIVNAGFLNCPLELSVDNHTLLVVASDGADVKPVRVNSLVSYAGERWDVIVEASQPVANYWMRVHGLLDCGPKRAHEAAVLRYEGADPGQDPAGPAPSYDVFTGTKGLQVNPLNRGSSDEDTVTAAELQTLDPAEDRDPALRADADVQLFVSYDFYAVDNPHIHRAGVYGINQVSAAPHRVFTPQLNHISLSLPGFPLLSGRDRLDKSHALCNETSLRQQGRDCTQEYCECTHVVRVPLGGVLEIVLVDQGVRYDANHPFHLHGHAFRVVALEKLGKSTTVDEVQRMDAEGRLPRNLYDPPTKDTVTVPDGGYTVLRVHADNPGYWLFHCHIEFHVELGMALVVKVGEHEDMPPVPKGFPQCGDWGSSSWLGGDDEAVSELDSDMDVDVADKLASGNHIARVLEAEPASKPGTPPPAPPSSTRAETTSTSTTTELTTTELLTPVTTETQVLQEMTTELLLLLGEEAGQSTDAYDGTTAEAETEAGTEAAGTTSSPGSDARGAPSSTAAAAPPTSTPKPGRPVAISDFIMRVSPSSSGRRRAPERPEPVSSWVIADPARPDLRYNVLLDTADAAPRDAPRGSPRSAAVTADYALLSGTAPRVLTPFWATLAPTVLSLIFVMP</sequence>
<proteinExistence type="inferred from homology"/>
<dbReference type="InterPro" id="IPR008972">
    <property type="entry name" value="Cupredoxin"/>
</dbReference>
<dbReference type="PANTHER" id="PTHR11709:SF394">
    <property type="entry name" value="FI03373P-RELATED"/>
    <property type="match status" value="1"/>
</dbReference>
<dbReference type="GO" id="GO:0006826">
    <property type="term" value="P:iron ion transport"/>
    <property type="evidence" value="ECO:0007669"/>
    <property type="project" value="TreeGrafter"/>
</dbReference>
<evidence type="ECO:0000256" key="4">
    <source>
        <dbReference type="ARBA" id="ARBA00023008"/>
    </source>
</evidence>
<dbReference type="CDD" id="cd13884">
    <property type="entry name" value="CuRO_2_tcLCC_insect_like"/>
    <property type="match status" value="1"/>
</dbReference>
<evidence type="ECO:0000256" key="1">
    <source>
        <dbReference type="ARBA" id="ARBA00010609"/>
    </source>
</evidence>
<dbReference type="GO" id="GO:0016491">
    <property type="term" value="F:oxidoreductase activity"/>
    <property type="evidence" value="ECO:0007669"/>
    <property type="project" value="UniProtKB-KW"/>
</dbReference>
<feature type="domain" description="Plastocyanin-like" evidence="7">
    <location>
        <begin position="452"/>
        <end position="576"/>
    </location>
</feature>
<reference evidence="9" key="1">
    <citation type="submission" date="2022-12" db="EMBL/GenBank/DDBJ databases">
        <title>Chromosome-level genome assembly of the bean flower thrips Megalurothrips usitatus.</title>
        <authorList>
            <person name="Ma L."/>
            <person name="Liu Q."/>
            <person name="Li H."/>
            <person name="Cai W."/>
        </authorList>
    </citation>
    <scope>NUCLEOTIDE SEQUENCE</scope>
    <source>
        <strain evidence="9">Cailab_2022a</strain>
    </source>
</reference>
<dbReference type="EMBL" id="JAPTSV010000012">
    <property type="protein sequence ID" value="KAJ1521928.1"/>
    <property type="molecule type" value="Genomic_DNA"/>
</dbReference>
<feature type="domain" description="Plastocyanin-like" evidence="6">
    <location>
        <begin position="164"/>
        <end position="314"/>
    </location>
</feature>
<feature type="region of interest" description="Disordered" evidence="5">
    <location>
        <begin position="698"/>
        <end position="750"/>
    </location>
</feature>
<dbReference type="Gene3D" id="2.60.40.420">
    <property type="entry name" value="Cupredoxins - blue copper proteins"/>
    <property type="match status" value="3"/>
</dbReference>
<dbReference type="SUPFAM" id="SSF49503">
    <property type="entry name" value="Cupredoxins"/>
    <property type="match status" value="3"/>
</dbReference>
<feature type="compositionally biased region" description="Low complexity" evidence="5">
    <location>
        <begin position="703"/>
        <end position="720"/>
    </location>
</feature>
<evidence type="ECO:0000313" key="10">
    <source>
        <dbReference type="Proteomes" id="UP001075354"/>
    </source>
</evidence>
<evidence type="ECO:0000259" key="6">
    <source>
        <dbReference type="Pfam" id="PF00394"/>
    </source>
</evidence>
<keyword evidence="10" id="KW-1185">Reference proteome</keyword>
<dbReference type="InterPro" id="IPR011706">
    <property type="entry name" value="Cu-oxidase_C"/>
</dbReference>
<dbReference type="InterPro" id="IPR002355">
    <property type="entry name" value="Cu_oxidase_Cu_BS"/>
</dbReference>
<evidence type="ECO:0000256" key="5">
    <source>
        <dbReference type="SAM" id="MobiDB-lite"/>
    </source>
</evidence>
<dbReference type="FunFam" id="2.60.40.420:FF:000045">
    <property type="entry name" value="Laccase 2"/>
    <property type="match status" value="1"/>
</dbReference>
<evidence type="ECO:0000313" key="9">
    <source>
        <dbReference type="EMBL" id="KAJ1521928.1"/>
    </source>
</evidence>
<feature type="region of interest" description="Disordered" evidence="5">
    <location>
        <begin position="631"/>
        <end position="666"/>
    </location>
</feature>
<dbReference type="GO" id="GO:0005507">
    <property type="term" value="F:copper ion binding"/>
    <property type="evidence" value="ECO:0007669"/>
    <property type="project" value="InterPro"/>
</dbReference>
<comment type="similarity">
    <text evidence="1">Belongs to the multicopper oxidase family.</text>
</comment>
<protein>
    <submittedName>
        <fullName evidence="9">Uncharacterized protein</fullName>
    </submittedName>
</protein>
<feature type="domain" description="Plastocyanin-like" evidence="8">
    <location>
        <begin position="36"/>
        <end position="143"/>
    </location>
</feature>
<dbReference type="GO" id="GO:0005886">
    <property type="term" value="C:plasma membrane"/>
    <property type="evidence" value="ECO:0007669"/>
    <property type="project" value="TreeGrafter"/>
</dbReference>
<dbReference type="Pfam" id="PF00394">
    <property type="entry name" value="Cu-oxidase"/>
    <property type="match status" value="1"/>
</dbReference>
<evidence type="ECO:0000256" key="3">
    <source>
        <dbReference type="ARBA" id="ARBA00023002"/>
    </source>
</evidence>
<dbReference type="Pfam" id="PF07732">
    <property type="entry name" value="Cu-oxidase_3"/>
    <property type="match status" value="1"/>
</dbReference>
<name>A0AAV7XAL1_9NEOP</name>
<gene>
    <name evidence="9" type="ORF">ONE63_002262</name>
</gene>
<dbReference type="InterPro" id="IPR011707">
    <property type="entry name" value="Cu-oxidase-like_N"/>
</dbReference>
<dbReference type="InterPro" id="IPR045087">
    <property type="entry name" value="Cu-oxidase_fam"/>
</dbReference>
<keyword evidence="3" id="KW-0560">Oxidoreductase</keyword>
<dbReference type="CDD" id="cd13858">
    <property type="entry name" value="CuRO_1_tcLCC2_insect_like"/>
    <property type="match status" value="1"/>
</dbReference>
<evidence type="ECO:0000256" key="2">
    <source>
        <dbReference type="ARBA" id="ARBA00022723"/>
    </source>
</evidence>
<dbReference type="PANTHER" id="PTHR11709">
    <property type="entry name" value="MULTI-COPPER OXIDASE"/>
    <property type="match status" value="1"/>
</dbReference>
<feature type="compositionally biased region" description="Low complexity" evidence="5">
    <location>
        <begin position="730"/>
        <end position="740"/>
    </location>
</feature>
<comment type="caution">
    <text evidence="9">The sequence shown here is derived from an EMBL/GenBank/DDBJ whole genome shotgun (WGS) entry which is preliminary data.</text>
</comment>
<keyword evidence="2" id="KW-0479">Metal-binding</keyword>
<evidence type="ECO:0000259" key="8">
    <source>
        <dbReference type="Pfam" id="PF07732"/>
    </source>
</evidence>
<dbReference type="CDD" id="cd13905">
    <property type="entry name" value="CuRO_3_tcLLC2_insect_like"/>
    <property type="match status" value="1"/>
</dbReference>
<dbReference type="FunFam" id="2.60.40.420:FF:000031">
    <property type="entry name" value="Laccase-2 isoform A"/>
    <property type="match status" value="1"/>
</dbReference>
<dbReference type="AlphaFoldDB" id="A0AAV7XAL1"/>
<dbReference type="InterPro" id="IPR001117">
    <property type="entry name" value="Cu-oxidase_2nd"/>
</dbReference>
<dbReference type="Pfam" id="PF07731">
    <property type="entry name" value="Cu-oxidase_2"/>
    <property type="match status" value="1"/>
</dbReference>
<dbReference type="PROSITE" id="PS00080">
    <property type="entry name" value="MULTICOPPER_OXIDASE2"/>
    <property type="match status" value="1"/>
</dbReference>
<organism evidence="9 10">
    <name type="scientific">Megalurothrips usitatus</name>
    <name type="common">bean blossom thrips</name>
    <dbReference type="NCBI Taxonomy" id="439358"/>
    <lineage>
        <taxon>Eukaryota</taxon>
        <taxon>Metazoa</taxon>
        <taxon>Ecdysozoa</taxon>
        <taxon>Arthropoda</taxon>
        <taxon>Hexapoda</taxon>
        <taxon>Insecta</taxon>
        <taxon>Pterygota</taxon>
        <taxon>Neoptera</taxon>
        <taxon>Paraneoptera</taxon>
        <taxon>Thysanoptera</taxon>
        <taxon>Terebrantia</taxon>
        <taxon>Thripoidea</taxon>
        <taxon>Thripidae</taxon>
        <taxon>Megalurothrips</taxon>
    </lineage>
</organism>
<accession>A0AAV7XAL1</accession>
<keyword evidence="4" id="KW-0186">Copper</keyword>
<evidence type="ECO:0000259" key="7">
    <source>
        <dbReference type="Pfam" id="PF07731"/>
    </source>
</evidence>